<keyword evidence="8" id="KW-0812">Transmembrane</keyword>
<dbReference type="GO" id="GO:0005524">
    <property type="term" value="F:ATP binding"/>
    <property type="evidence" value="ECO:0007669"/>
    <property type="project" value="UniProtKB-UniRule"/>
</dbReference>
<dbReference type="EC" id="2.7.11.1" evidence="1"/>
<dbReference type="SUPFAM" id="SSF56112">
    <property type="entry name" value="Protein kinase-like (PK-like)"/>
    <property type="match status" value="1"/>
</dbReference>
<dbReference type="CDD" id="cd14014">
    <property type="entry name" value="STKc_PknB_like"/>
    <property type="match status" value="1"/>
</dbReference>
<evidence type="ECO:0000256" key="2">
    <source>
        <dbReference type="ARBA" id="ARBA00022527"/>
    </source>
</evidence>
<keyword evidence="11" id="KW-1185">Reference proteome</keyword>
<dbReference type="InterPro" id="IPR017441">
    <property type="entry name" value="Protein_kinase_ATP_BS"/>
</dbReference>
<evidence type="ECO:0000313" key="11">
    <source>
        <dbReference type="Proteomes" id="UP000249341"/>
    </source>
</evidence>
<dbReference type="PANTHER" id="PTHR43289">
    <property type="entry name" value="MITOGEN-ACTIVATED PROTEIN KINASE KINASE KINASE 20-RELATED"/>
    <property type="match status" value="1"/>
</dbReference>
<reference evidence="10 11" key="1">
    <citation type="submission" date="2018-06" db="EMBL/GenBank/DDBJ databases">
        <title>Genomic Encyclopedia of Type Strains, Phase III (KMG-III): the genomes of soil and plant-associated and newly described type strains.</title>
        <authorList>
            <person name="Whitman W."/>
        </authorList>
    </citation>
    <scope>NUCLEOTIDE SEQUENCE [LARGE SCALE GENOMIC DNA]</scope>
    <source>
        <strain evidence="10 11">CGMCC 4.7090</strain>
    </source>
</reference>
<dbReference type="Gene3D" id="3.30.200.20">
    <property type="entry name" value="Phosphorylase Kinase, domain 1"/>
    <property type="match status" value="1"/>
</dbReference>
<dbReference type="Proteomes" id="UP000249341">
    <property type="component" value="Unassembled WGS sequence"/>
</dbReference>
<dbReference type="InterPro" id="IPR000719">
    <property type="entry name" value="Prot_kinase_dom"/>
</dbReference>
<dbReference type="EMBL" id="QLMJ01000021">
    <property type="protein sequence ID" value="RAK28071.1"/>
    <property type="molecule type" value="Genomic_DNA"/>
</dbReference>
<proteinExistence type="predicted"/>
<evidence type="ECO:0000313" key="10">
    <source>
        <dbReference type="EMBL" id="RAK28071.1"/>
    </source>
</evidence>
<feature type="binding site" evidence="7">
    <location>
        <position position="39"/>
    </location>
    <ligand>
        <name>ATP</name>
        <dbReference type="ChEBI" id="CHEBI:30616"/>
    </ligand>
</feature>
<dbReference type="Gene3D" id="1.10.510.10">
    <property type="entry name" value="Transferase(Phosphotransferase) domain 1"/>
    <property type="match status" value="1"/>
</dbReference>
<feature type="transmembrane region" description="Helical" evidence="8">
    <location>
        <begin position="286"/>
        <end position="306"/>
    </location>
</feature>
<dbReference type="PROSITE" id="PS00108">
    <property type="entry name" value="PROTEIN_KINASE_ST"/>
    <property type="match status" value="1"/>
</dbReference>
<dbReference type="RefSeq" id="WP_111653691.1">
    <property type="nucleotide sequence ID" value="NZ_JACHWI010000008.1"/>
</dbReference>
<dbReference type="InterPro" id="IPR008271">
    <property type="entry name" value="Ser/Thr_kinase_AS"/>
</dbReference>
<keyword evidence="5 10" id="KW-0418">Kinase</keyword>
<comment type="caution">
    <text evidence="10">The sequence shown here is derived from an EMBL/GenBank/DDBJ whole genome shotgun (WGS) entry which is preliminary data.</text>
</comment>
<evidence type="ECO:0000256" key="7">
    <source>
        <dbReference type="PROSITE-ProRule" id="PRU10141"/>
    </source>
</evidence>
<keyword evidence="2 10" id="KW-0723">Serine/threonine-protein kinase</keyword>
<dbReference type="PANTHER" id="PTHR43289:SF6">
    <property type="entry name" value="SERINE_THREONINE-PROTEIN KINASE NEKL-3"/>
    <property type="match status" value="1"/>
</dbReference>
<sequence>MMEIEFIGRYRVGRRLGEGAFAEVFLAIDEELESPVAIKVLARRWSDDEDVRERFLNEARLLRRLGGARLVAVHDIGELPDGRPYFVMPYADRGTLEDRLAALAGEQIPASAAYAVARDVALALRRVHEAGVVHRDVKPGNLLIFSEADSSLGGAEPLIAADERLVLGDFGLAKDLTIRASGISLPAGTPGYMAPEQSDAAAAVDERADVYACSALLTRILTGRPPGAGSAHSLPVGPAVRATILSGLDPQPASRQPSAGDWLVSLDKAVAADSTGVRPARRRRRAAVLGVAMAVLIASLGIGLIITTPEKKAPAAAAEAAVAFVRITDDTGKLSVDVPATWSQHWGNGWHPGQNPFFNEVNVGPGMNASPNVSDWFTDAAVPGLFAGISSKVVAQGKFTPDYMAQYFGPKGCTAAGRSEFRLDRLGLTGTQGEWTCGGGVHWRYAYGWPDHHRWILALEIKMVTAEDDKAWDEALRTVGHTFA</sequence>
<dbReference type="GO" id="GO:0004674">
    <property type="term" value="F:protein serine/threonine kinase activity"/>
    <property type="evidence" value="ECO:0007669"/>
    <property type="project" value="UniProtKB-KW"/>
</dbReference>
<keyword evidence="3" id="KW-0808">Transferase</keyword>
<keyword evidence="8" id="KW-1133">Transmembrane helix</keyword>
<evidence type="ECO:0000256" key="8">
    <source>
        <dbReference type="SAM" id="Phobius"/>
    </source>
</evidence>
<dbReference type="SMART" id="SM00220">
    <property type="entry name" value="S_TKc"/>
    <property type="match status" value="1"/>
</dbReference>
<evidence type="ECO:0000256" key="1">
    <source>
        <dbReference type="ARBA" id="ARBA00012513"/>
    </source>
</evidence>
<feature type="domain" description="Protein kinase" evidence="9">
    <location>
        <begin position="10"/>
        <end position="296"/>
    </location>
</feature>
<evidence type="ECO:0000256" key="6">
    <source>
        <dbReference type="ARBA" id="ARBA00022840"/>
    </source>
</evidence>
<keyword evidence="6 7" id="KW-0067">ATP-binding</keyword>
<evidence type="ECO:0000256" key="5">
    <source>
        <dbReference type="ARBA" id="ARBA00022777"/>
    </source>
</evidence>
<evidence type="ECO:0000256" key="3">
    <source>
        <dbReference type="ARBA" id="ARBA00022679"/>
    </source>
</evidence>
<evidence type="ECO:0000256" key="4">
    <source>
        <dbReference type="ARBA" id="ARBA00022741"/>
    </source>
</evidence>
<protein>
    <recommendedName>
        <fullName evidence="1">non-specific serine/threonine protein kinase</fullName>
        <ecNumber evidence="1">2.7.11.1</ecNumber>
    </recommendedName>
</protein>
<name>A0A327Z1B8_9ACTN</name>
<keyword evidence="8" id="KW-0472">Membrane</keyword>
<dbReference type="OrthoDB" id="5241055at2"/>
<keyword evidence="4 7" id="KW-0547">Nucleotide-binding</keyword>
<organism evidence="10 11">
    <name type="scientific">Actinoplanes lutulentus</name>
    <dbReference type="NCBI Taxonomy" id="1287878"/>
    <lineage>
        <taxon>Bacteria</taxon>
        <taxon>Bacillati</taxon>
        <taxon>Actinomycetota</taxon>
        <taxon>Actinomycetes</taxon>
        <taxon>Micromonosporales</taxon>
        <taxon>Micromonosporaceae</taxon>
        <taxon>Actinoplanes</taxon>
    </lineage>
</organism>
<dbReference type="InterPro" id="IPR011009">
    <property type="entry name" value="Kinase-like_dom_sf"/>
</dbReference>
<dbReference type="PROSITE" id="PS50011">
    <property type="entry name" value="PROTEIN_KINASE_DOM"/>
    <property type="match status" value="1"/>
</dbReference>
<gene>
    <name evidence="10" type="ORF">B0I29_121167</name>
</gene>
<evidence type="ECO:0000259" key="9">
    <source>
        <dbReference type="PROSITE" id="PS50011"/>
    </source>
</evidence>
<dbReference type="PROSITE" id="PS00107">
    <property type="entry name" value="PROTEIN_KINASE_ATP"/>
    <property type="match status" value="1"/>
</dbReference>
<dbReference type="AlphaFoldDB" id="A0A327Z1B8"/>
<dbReference type="Pfam" id="PF00069">
    <property type="entry name" value="Pkinase"/>
    <property type="match status" value="1"/>
</dbReference>
<accession>A0A327Z1B8</accession>